<dbReference type="RefSeq" id="XP_018254488.1">
    <property type="nucleotide sequence ID" value="XM_018394372.1"/>
</dbReference>
<dbReference type="PANTHER" id="PTHR43591:SF31">
    <property type="entry name" value="LAEA-LIKE, PUTATIVE (AFU_ORTHOLOGUE AFUA_8G01930)-RELATED"/>
    <property type="match status" value="1"/>
</dbReference>
<dbReference type="CDD" id="cd02440">
    <property type="entry name" value="AdoMet_MTases"/>
    <property type="match status" value="1"/>
</dbReference>
<dbReference type="PANTHER" id="PTHR43591">
    <property type="entry name" value="METHYLTRANSFERASE"/>
    <property type="match status" value="1"/>
</dbReference>
<dbReference type="EMBL" id="DS231719">
    <property type="protein sequence ID" value="KNB16443.1"/>
    <property type="molecule type" value="Genomic_DNA"/>
</dbReference>
<evidence type="ECO:0008006" key="5">
    <source>
        <dbReference type="Google" id="ProtNLM"/>
    </source>
</evidence>
<feature type="region of interest" description="Disordered" evidence="2">
    <location>
        <begin position="1"/>
        <end position="42"/>
    </location>
</feature>
<dbReference type="GeneID" id="28955476"/>
<dbReference type="SUPFAM" id="SSF53335">
    <property type="entry name" value="S-adenosyl-L-methionine-dependent methyltransferases"/>
    <property type="match status" value="1"/>
</dbReference>
<dbReference type="KEGG" id="fox:FOXG_14305"/>
<dbReference type="GO" id="GO:0008168">
    <property type="term" value="F:methyltransferase activity"/>
    <property type="evidence" value="ECO:0007669"/>
    <property type="project" value="TreeGrafter"/>
</dbReference>
<evidence type="ECO:0000256" key="2">
    <source>
        <dbReference type="SAM" id="MobiDB-lite"/>
    </source>
</evidence>
<feature type="compositionally biased region" description="Polar residues" evidence="2">
    <location>
        <begin position="1"/>
        <end position="16"/>
    </location>
</feature>
<evidence type="ECO:0000256" key="1">
    <source>
        <dbReference type="ARBA" id="ARBA00038158"/>
    </source>
</evidence>
<dbReference type="Gene3D" id="3.40.50.150">
    <property type="entry name" value="Vaccinia Virus protein VP39"/>
    <property type="match status" value="1"/>
</dbReference>
<gene>
    <name evidence="3" type="ORF">FOXG_14305</name>
</gene>
<accession>A0A0J9W053</accession>
<sequence>MSSPTAGQSSEGNATDQPGHLIPDTSLQNESTDSDDADSLLTGSLASSSESLASSIMRHRIENGRSYHAFKEGKYVLPNDETENDRLDLQHMLFTLTFDGSLINHPQENGSSRRRVLDAGTGTGVWAIDYAEDHPESHVIGVDLSPTQPTFVPPNLTFYIDDLEDPWTFSTKFDLIHGRMLTGSIRDWPKFIQQSYDNLESDGWLELKDILLEFKSDDNTIPEGCAATKWGELMLEAADKFGAPLDSCKRYKQQLADAGFVDIVETMYKWPSNGWPRDPKFKEMGLWNYENLGNGASGLSMALFTRALGWTAEEVEVFLVDVRKDMRNHAIHGWWPIYVVYGRKP</sequence>
<evidence type="ECO:0000313" key="4">
    <source>
        <dbReference type="Proteomes" id="UP000009097"/>
    </source>
</evidence>
<comment type="similarity">
    <text evidence="1">Belongs to the methyltransferase superfamily. LaeA methyltransferase family.</text>
</comment>
<dbReference type="OrthoDB" id="2013972at2759"/>
<dbReference type="InterPro" id="IPR029063">
    <property type="entry name" value="SAM-dependent_MTases_sf"/>
</dbReference>
<reference evidence="3" key="2">
    <citation type="journal article" date="2010" name="Nature">
        <title>Comparative genomics reveals mobile pathogenicity chromosomes in Fusarium.</title>
        <authorList>
            <person name="Ma L.J."/>
            <person name="van der Does H.C."/>
            <person name="Borkovich K.A."/>
            <person name="Coleman J.J."/>
            <person name="Daboussi M.J."/>
            <person name="Di Pietro A."/>
            <person name="Dufresne M."/>
            <person name="Freitag M."/>
            <person name="Grabherr M."/>
            <person name="Henrissat B."/>
            <person name="Houterman P.M."/>
            <person name="Kang S."/>
            <person name="Shim W.B."/>
            <person name="Woloshuk C."/>
            <person name="Xie X."/>
            <person name="Xu J.R."/>
            <person name="Antoniw J."/>
            <person name="Baker S.E."/>
            <person name="Bluhm B.H."/>
            <person name="Breakspear A."/>
            <person name="Brown D.W."/>
            <person name="Butchko R.A."/>
            <person name="Chapman S."/>
            <person name="Coulson R."/>
            <person name="Coutinho P.M."/>
            <person name="Danchin E.G."/>
            <person name="Diener A."/>
            <person name="Gale L.R."/>
            <person name="Gardiner D.M."/>
            <person name="Goff S."/>
            <person name="Hammond-Kosack K.E."/>
            <person name="Hilburn K."/>
            <person name="Hua-Van A."/>
            <person name="Jonkers W."/>
            <person name="Kazan K."/>
            <person name="Kodira C.D."/>
            <person name="Koehrsen M."/>
            <person name="Kumar L."/>
            <person name="Lee Y.H."/>
            <person name="Li L."/>
            <person name="Manners J.M."/>
            <person name="Miranda-Saavedra D."/>
            <person name="Mukherjee M."/>
            <person name="Park G."/>
            <person name="Park J."/>
            <person name="Park S.Y."/>
            <person name="Proctor R.H."/>
            <person name="Regev A."/>
            <person name="Ruiz-Roldan M.C."/>
            <person name="Sain D."/>
            <person name="Sakthikumar S."/>
            <person name="Sykes S."/>
            <person name="Schwartz D.C."/>
            <person name="Turgeon B.G."/>
            <person name="Wapinski I."/>
            <person name="Yoder O."/>
            <person name="Young S."/>
            <person name="Zeng Q."/>
            <person name="Zhou S."/>
            <person name="Galagan J."/>
            <person name="Cuomo C.A."/>
            <person name="Kistler H.C."/>
            <person name="Rep M."/>
        </authorList>
    </citation>
    <scope>NUCLEOTIDE SEQUENCE [LARGE SCALE GENOMIC DNA]</scope>
    <source>
        <strain evidence="3">4287</strain>
    </source>
</reference>
<dbReference type="AlphaFoldDB" id="A0A0J9W053"/>
<proteinExistence type="inferred from homology"/>
<protein>
    <recommendedName>
        <fullName evidence="5">Methyltransferase</fullName>
    </recommendedName>
</protein>
<dbReference type="Proteomes" id="UP000009097">
    <property type="component" value="Unassembled WGS sequence"/>
</dbReference>
<name>A0A0J9W053_FUSO4</name>
<organism evidence="3 4">
    <name type="scientific">Fusarium oxysporum f. sp. lycopersici (strain 4287 / CBS 123668 / FGSC 9935 / NRRL 34936)</name>
    <name type="common">Fusarium vascular wilt of tomato</name>
    <dbReference type="NCBI Taxonomy" id="426428"/>
    <lineage>
        <taxon>Eukaryota</taxon>
        <taxon>Fungi</taxon>
        <taxon>Dikarya</taxon>
        <taxon>Ascomycota</taxon>
        <taxon>Pezizomycotina</taxon>
        <taxon>Sordariomycetes</taxon>
        <taxon>Hypocreomycetidae</taxon>
        <taxon>Hypocreales</taxon>
        <taxon>Nectriaceae</taxon>
        <taxon>Fusarium</taxon>
        <taxon>Fusarium oxysporum species complex</taxon>
    </lineage>
</organism>
<dbReference type="VEuPathDB" id="FungiDB:FOXG_14305"/>
<reference evidence="3" key="1">
    <citation type="submission" date="2007-04" db="EMBL/GenBank/DDBJ databases">
        <authorList>
            <consortium name="The Broad Institute Genome Sequencing Platform"/>
            <person name="Birren B."/>
            <person name="Lander E."/>
            <person name="Galagan J."/>
            <person name="Nusbaum C."/>
            <person name="Devon K."/>
            <person name="Ma L.-J."/>
            <person name="Jaffe D."/>
            <person name="Butler J."/>
            <person name="Alvarez P."/>
            <person name="Gnerre S."/>
            <person name="Grabherr M."/>
            <person name="Kleber M."/>
            <person name="Mauceli E."/>
            <person name="Brockman W."/>
            <person name="MacCallum I.A."/>
            <person name="Young S."/>
            <person name="LaButti K."/>
            <person name="DeCaprio D."/>
            <person name="Crawford M."/>
            <person name="Koehrsen M."/>
            <person name="Engels R."/>
            <person name="Montgomery P."/>
            <person name="Pearson M."/>
            <person name="Howarth C."/>
            <person name="Larson L."/>
            <person name="White J."/>
            <person name="O'Leary S."/>
            <person name="Kodira C."/>
            <person name="Zeng Q."/>
            <person name="Yandava C."/>
            <person name="Alvarado L."/>
            <person name="Kistler C."/>
            <person name="Shim W.-B."/>
            <person name="Kang S."/>
            <person name="Woloshuk C."/>
        </authorList>
    </citation>
    <scope>NUCLEOTIDE SEQUENCE</scope>
    <source>
        <strain evidence="3">4287</strain>
    </source>
</reference>
<dbReference type="Pfam" id="PF13489">
    <property type="entry name" value="Methyltransf_23"/>
    <property type="match status" value="1"/>
</dbReference>
<evidence type="ECO:0000313" key="3">
    <source>
        <dbReference type="EMBL" id="KNB16443.1"/>
    </source>
</evidence>